<dbReference type="OrthoDB" id="7474289at2"/>
<name>A0A2A4FTB1_9SPHN</name>
<evidence type="ECO:0000313" key="1">
    <source>
        <dbReference type="EMBL" id="PCE41990.1"/>
    </source>
</evidence>
<organism evidence="1 2">
    <name type="scientific">Rhizorhabdus dicambivorans</name>
    <dbReference type="NCBI Taxonomy" id="1850238"/>
    <lineage>
        <taxon>Bacteria</taxon>
        <taxon>Pseudomonadati</taxon>
        <taxon>Pseudomonadota</taxon>
        <taxon>Alphaproteobacteria</taxon>
        <taxon>Sphingomonadales</taxon>
        <taxon>Sphingomonadaceae</taxon>
        <taxon>Rhizorhabdus</taxon>
    </lineage>
</organism>
<gene>
    <name evidence="1" type="ORF">COO09_11745</name>
</gene>
<dbReference type="EMBL" id="NWUF01000010">
    <property type="protein sequence ID" value="PCE41990.1"/>
    <property type="molecule type" value="Genomic_DNA"/>
</dbReference>
<dbReference type="Proteomes" id="UP000218934">
    <property type="component" value="Unassembled WGS sequence"/>
</dbReference>
<accession>A0A2A4FTB1</accession>
<reference evidence="1 2" key="1">
    <citation type="submission" date="2017-09" db="EMBL/GenBank/DDBJ databases">
        <title>The Catabolism of 3,6-Dichlorosalicylic acid is Initiated by the Cytochrome P450 Monooxygenase DsmABC in Rhizorhabdus dicambivorans Ndbn-20.</title>
        <authorList>
            <person name="Na L."/>
        </authorList>
    </citation>
    <scope>NUCLEOTIDE SEQUENCE [LARGE SCALE GENOMIC DNA]</scope>
    <source>
        <strain evidence="1 2">Ndbn-20m</strain>
    </source>
</reference>
<protein>
    <submittedName>
        <fullName evidence="1">Excisionase</fullName>
    </submittedName>
</protein>
<comment type="caution">
    <text evidence="1">The sequence shown here is derived from an EMBL/GenBank/DDBJ whole genome shotgun (WGS) entry which is preliminary data.</text>
</comment>
<evidence type="ECO:0000313" key="2">
    <source>
        <dbReference type="Proteomes" id="UP000218934"/>
    </source>
</evidence>
<dbReference type="RefSeq" id="WP_021246311.1">
    <property type="nucleotide sequence ID" value="NZ_CP023449.1"/>
</dbReference>
<dbReference type="AlphaFoldDB" id="A0A2A4FTB1"/>
<sequence>MTGARYVRIKRFAELTGYTEKAVYRKIADGVWIQGREYRRAPDGSICIDLEGFHKWVENGQGLASSR</sequence>
<proteinExistence type="predicted"/>
<dbReference type="KEGG" id="rdi:CMV14_18045"/>
<keyword evidence="2" id="KW-1185">Reference proteome</keyword>